<name>A0ABP9V5G5_9BACT</name>
<feature type="transmembrane region" description="Helical" evidence="1">
    <location>
        <begin position="148"/>
        <end position="168"/>
    </location>
</feature>
<protein>
    <submittedName>
        <fullName evidence="2">Uncharacterized protein</fullName>
    </submittedName>
</protein>
<dbReference type="Proteomes" id="UP001424741">
    <property type="component" value="Unassembled WGS sequence"/>
</dbReference>
<evidence type="ECO:0000256" key="1">
    <source>
        <dbReference type="SAM" id="Phobius"/>
    </source>
</evidence>
<sequence length="300" mass="33538">MPKRILTIAILCILAGLYSVWDSIRSSSGIIDLNLSVFLLPIGIGLLFRKMLALSILHFLNAVASIGLLILPLFVISDPHGLQIDWFGQKVTGMDALPHTLLFILIGLTLCTVFHRVLHSQKTLAYFDGSDFQRPDYAFHPRLAARRYPVLTSFLLLSVAATAFTFIYPPRQSYPGESHSIVENALSEDKLTEFCKDLEIEVGFSGSGSTNCMGEYTRYFSYYIPADNLQREKLHSQLTSHIHSIIIGYGGEITSEETTPDSFSCTYQRGSRQGSCQFTITPDSCPGYTHLLEFSIEEIY</sequence>
<feature type="transmembrane region" description="Helical" evidence="1">
    <location>
        <begin position="29"/>
        <end position="48"/>
    </location>
</feature>
<keyword evidence="1" id="KW-0472">Membrane</keyword>
<keyword evidence="3" id="KW-1185">Reference proteome</keyword>
<evidence type="ECO:0000313" key="3">
    <source>
        <dbReference type="Proteomes" id="UP001424741"/>
    </source>
</evidence>
<feature type="transmembrane region" description="Helical" evidence="1">
    <location>
        <begin position="96"/>
        <end position="118"/>
    </location>
</feature>
<reference evidence="2 3" key="1">
    <citation type="submission" date="2024-02" db="EMBL/GenBank/DDBJ databases">
        <title>Rubritalea halochordaticola NBRC 107102.</title>
        <authorList>
            <person name="Ichikawa N."/>
            <person name="Katano-Makiyama Y."/>
            <person name="Hidaka K."/>
        </authorList>
    </citation>
    <scope>NUCLEOTIDE SEQUENCE [LARGE SCALE GENOMIC DNA]</scope>
    <source>
        <strain evidence="2 3">NBRC 107102</strain>
    </source>
</reference>
<organism evidence="2 3">
    <name type="scientific">Rubritalea halochordaticola</name>
    <dbReference type="NCBI Taxonomy" id="714537"/>
    <lineage>
        <taxon>Bacteria</taxon>
        <taxon>Pseudomonadati</taxon>
        <taxon>Verrucomicrobiota</taxon>
        <taxon>Verrucomicrobiia</taxon>
        <taxon>Verrucomicrobiales</taxon>
        <taxon>Rubritaleaceae</taxon>
        <taxon>Rubritalea</taxon>
    </lineage>
</organism>
<keyword evidence="1" id="KW-0812">Transmembrane</keyword>
<dbReference type="RefSeq" id="WP_346189026.1">
    <property type="nucleotide sequence ID" value="NZ_BAABRL010000008.1"/>
</dbReference>
<feature type="transmembrane region" description="Helical" evidence="1">
    <location>
        <begin position="55"/>
        <end position="76"/>
    </location>
</feature>
<comment type="caution">
    <text evidence="2">The sequence shown here is derived from an EMBL/GenBank/DDBJ whole genome shotgun (WGS) entry which is preliminary data.</text>
</comment>
<gene>
    <name evidence="2" type="ORF">Rhal01_02524</name>
</gene>
<dbReference type="EMBL" id="BAABRL010000008">
    <property type="protein sequence ID" value="GAA5496341.1"/>
    <property type="molecule type" value="Genomic_DNA"/>
</dbReference>
<keyword evidence="1" id="KW-1133">Transmembrane helix</keyword>
<evidence type="ECO:0000313" key="2">
    <source>
        <dbReference type="EMBL" id="GAA5496341.1"/>
    </source>
</evidence>
<accession>A0ABP9V5G5</accession>
<proteinExistence type="predicted"/>